<dbReference type="PROSITE" id="PS51340">
    <property type="entry name" value="MOSC"/>
    <property type="match status" value="1"/>
</dbReference>
<dbReference type="OrthoDB" id="9786134at2"/>
<dbReference type="InterPro" id="IPR052353">
    <property type="entry name" value="Benzoxazolinone_Detox_Enz"/>
</dbReference>
<dbReference type="EMBL" id="LDZF01000013">
    <property type="protein sequence ID" value="KMK13041.1"/>
    <property type="molecule type" value="Genomic_DNA"/>
</dbReference>
<dbReference type="InterPro" id="IPR005163">
    <property type="entry name" value="Tri_helical_YiiM-like"/>
</dbReference>
<dbReference type="Pfam" id="PF03475">
    <property type="entry name" value="YiiM_3-alpha"/>
    <property type="match status" value="1"/>
</dbReference>
<dbReference type="GO" id="GO:0003824">
    <property type="term" value="F:catalytic activity"/>
    <property type="evidence" value="ECO:0007669"/>
    <property type="project" value="InterPro"/>
</dbReference>
<dbReference type="PATRIC" id="fig|61647.14.peg.3230"/>
<comment type="caution">
    <text evidence="2">The sequence shown here is derived from an EMBL/GenBank/DDBJ whole genome shotgun (WGS) entry which is preliminary data.</text>
</comment>
<dbReference type="SUPFAM" id="SSF50800">
    <property type="entry name" value="PK beta-barrel domain-like"/>
    <property type="match status" value="1"/>
</dbReference>
<dbReference type="InterPro" id="IPR005302">
    <property type="entry name" value="MoCF_Sase_C"/>
</dbReference>
<dbReference type="GO" id="GO:0030170">
    <property type="term" value="F:pyridoxal phosphate binding"/>
    <property type="evidence" value="ECO:0007669"/>
    <property type="project" value="InterPro"/>
</dbReference>
<dbReference type="PANTHER" id="PTHR30212:SF2">
    <property type="entry name" value="PROTEIN YIIM"/>
    <property type="match status" value="1"/>
</dbReference>
<name>A0A0J5PRH8_PLUGE</name>
<reference evidence="2 4" key="1">
    <citation type="submission" date="2015-05" db="EMBL/GenBank/DDBJ databases">
        <title>Genome sequences of Pluralibacter gergoviae.</title>
        <authorList>
            <person name="Greninger A.L."/>
            <person name="Miller S."/>
        </authorList>
    </citation>
    <scope>NUCLEOTIDE SEQUENCE [LARGE SCALE GENOMIC DNA]</scope>
    <source>
        <strain evidence="2 4">JS81F13</strain>
    </source>
</reference>
<sequence length="224" mass="24791">MGSDEPVILQTILGNVPQADGSQQKVALTGRVYLGTHGLETESGIKEHFSDTDCALMHYAREHYDFWRERYPARCGLPLQTGIFGENFSTLGMTEESVCPGDVFRLGGAEIQVSWGRVACQTMATRLQDPNAPELMHQQSRNGWFYRVLTPGETACGDVFRLIERPAPGWPLSRVQQIIFNEGGSREALIALSSMPFLASVWRMQALMRLEHIGRGEGGGGPNH</sequence>
<organism evidence="2 4">
    <name type="scientific">Pluralibacter gergoviae</name>
    <name type="common">Enterobacter gergoviae</name>
    <dbReference type="NCBI Taxonomy" id="61647"/>
    <lineage>
        <taxon>Bacteria</taxon>
        <taxon>Pseudomonadati</taxon>
        <taxon>Pseudomonadota</taxon>
        <taxon>Gammaproteobacteria</taxon>
        <taxon>Enterobacterales</taxon>
        <taxon>Enterobacteriaceae</taxon>
        <taxon>Pluralibacter</taxon>
    </lineage>
</organism>
<evidence type="ECO:0000313" key="3">
    <source>
        <dbReference type="EMBL" id="MDQ2308255.1"/>
    </source>
</evidence>
<dbReference type="AlphaFoldDB" id="A0A0J5PRH8"/>
<feature type="domain" description="MOSC" evidence="1">
    <location>
        <begin position="26"/>
        <end position="163"/>
    </location>
</feature>
<dbReference type="PANTHER" id="PTHR30212">
    <property type="entry name" value="PROTEIN YIIM"/>
    <property type="match status" value="1"/>
</dbReference>
<proteinExistence type="predicted"/>
<protein>
    <submittedName>
        <fullName evidence="3">MOSC domain-containing protein</fullName>
    </submittedName>
    <submittedName>
        <fullName evidence="2">Sulfurase</fullName>
    </submittedName>
</protein>
<dbReference type="GO" id="GO:0030151">
    <property type="term" value="F:molybdenum ion binding"/>
    <property type="evidence" value="ECO:0007669"/>
    <property type="project" value="InterPro"/>
</dbReference>
<dbReference type="Proteomes" id="UP001236270">
    <property type="component" value="Unassembled WGS sequence"/>
</dbReference>
<dbReference type="Proteomes" id="UP000036196">
    <property type="component" value="Unassembled WGS sequence"/>
</dbReference>
<keyword evidence="4" id="KW-1185">Reference proteome</keyword>
<dbReference type="Gene3D" id="2.40.33.20">
    <property type="entry name" value="PK beta-barrel domain-like"/>
    <property type="match status" value="1"/>
</dbReference>
<accession>A0A0J5PRH8</accession>
<dbReference type="EMBL" id="JAVDNV010000002">
    <property type="protein sequence ID" value="MDQ2308255.1"/>
    <property type="molecule type" value="Genomic_DNA"/>
</dbReference>
<dbReference type="Pfam" id="PF03473">
    <property type="entry name" value="MOSC"/>
    <property type="match status" value="1"/>
</dbReference>
<dbReference type="STRING" id="61647.LG71_26540"/>
<evidence type="ECO:0000313" key="2">
    <source>
        <dbReference type="EMBL" id="KMK13041.1"/>
    </source>
</evidence>
<gene>
    <name evidence="2" type="ORF">ABW06_13655</name>
    <name evidence="3" type="ORF">RBJ30_03970</name>
</gene>
<dbReference type="InterPro" id="IPR011037">
    <property type="entry name" value="Pyrv_Knase-like_insert_dom_sf"/>
</dbReference>
<evidence type="ECO:0000259" key="1">
    <source>
        <dbReference type="PROSITE" id="PS51340"/>
    </source>
</evidence>
<reference evidence="3" key="2">
    <citation type="submission" date="2023-08" db="EMBL/GenBank/DDBJ databases">
        <title>WGS of pathogenic bacterial species, Los Angeles County Public Health Laboratories.</title>
        <authorList>
            <person name="Garrigues J.M."/>
            <person name="Green N.M."/>
        </authorList>
    </citation>
    <scope>NUCLEOTIDE SEQUENCE</scope>
    <source>
        <strain evidence="3">LACPHL-BACT-2023-00068</strain>
    </source>
</reference>
<evidence type="ECO:0000313" key="4">
    <source>
        <dbReference type="Proteomes" id="UP000036196"/>
    </source>
</evidence>
<dbReference type="RefSeq" id="WP_048253049.1">
    <property type="nucleotide sequence ID" value="NZ_CBCSIS010000018.1"/>
</dbReference>
<dbReference type="GeneID" id="61384095"/>